<accession>A0A6J4GGF5</accession>
<dbReference type="RefSeq" id="WP_173970699.1">
    <property type="nucleotide sequence ID" value="NZ_CADCSU010000084.1"/>
</dbReference>
<dbReference type="AlphaFoldDB" id="A0A6J4GGF5"/>
<evidence type="ECO:0000313" key="1">
    <source>
        <dbReference type="EMBL" id="CAA9198295.1"/>
    </source>
</evidence>
<dbReference type="EMBL" id="CADCSU010000084">
    <property type="protein sequence ID" value="CAA9198295.1"/>
    <property type="molecule type" value="Genomic_DNA"/>
</dbReference>
<keyword evidence="2" id="KW-1185">Reference proteome</keyword>
<reference evidence="1 2" key="1">
    <citation type="submission" date="2020-02" db="EMBL/GenBank/DDBJ databases">
        <authorList>
            <person name="Criscuolo A."/>
        </authorList>
    </citation>
    <scope>NUCLEOTIDE SEQUENCE [LARGE SCALE GENOMIC DNA]</scope>
    <source>
        <strain evidence="1">CIP105534</strain>
    </source>
</reference>
<evidence type="ECO:0000313" key="2">
    <source>
        <dbReference type="Proteomes" id="UP000479938"/>
    </source>
</evidence>
<protein>
    <submittedName>
        <fullName evidence="1">Uncharacterized protein</fullName>
    </submittedName>
</protein>
<organism evidence="1 2">
    <name type="scientific">Flavobacterium bizetiae</name>
    <dbReference type="NCBI Taxonomy" id="2704140"/>
    <lineage>
        <taxon>Bacteria</taxon>
        <taxon>Pseudomonadati</taxon>
        <taxon>Bacteroidota</taxon>
        <taxon>Flavobacteriia</taxon>
        <taxon>Flavobacteriales</taxon>
        <taxon>Flavobacteriaceae</taxon>
        <taxon>Flavobacterium</taxon>
    </lineage>
</organism>
<gene>
    <name evidence="1" type="ORF">FLA105534_02072</name>
</gene>
<name>A0A6J4GGF5_9FLAO</name>
<sequence>MAAQEKIERIFNEVEFKPDKILLEKREAFNYQKDGNHFLVLDLNNNELIIGDITSLGDGKFSSVITFVAENKKFSNAKIIGRSDLFFAMLNNNVINKEFKIDPEKLDVFFAKYNELK</sequence>
<dbReference type="Proteomes" id="UP000479938">
    <property type="component" value="Unassembled WGS sequence"/>
</dbReference>
<proteinExistence type="predicted"/>